<evidence type="ECO:0000313" key="3">
    <source>
        <dbReference type="Proteomes" id="UP000297407"/>
    </source>
</evidence>
<dbReference type="RefSeq" id="WP_135525684.1">
    <property type="nucleotide sequence ID" value="NZ_SRLH01000003.1"/>
</dbReference>
<dbReference type="AlphaFoldDB" id="A0A4Z0L7M9"/>
<name>A0A4Z0L7M9_9FLAO</name>
<dbReference type="OrthoDB" id="1451945at2"/>
<gene>
    <name evidence="2" type="ORF">E4635_05800</name>
</gene>
<reference evidence="2 3" key="1">
    <citation type="submission" date="2019-04" db="EMBL/GenBank/DDBJ databases">
        <title>Flavobacterium sp. strain DS2-A Genome sequencing and assembly.</title>
        <authorList>
            <person name="Kim I."/>
        </authorList>
    </citation>
    <scope>NUCLEOTIDE SEQUENCE [LARGE SCALE GENOMIC DNA]</scope>
    <source>
        <strain evidence="2 3">DS2-A</strain>
    </source>
</reference>
<dbReference type="EMBL" id="SRLH01000003">
    <property type="protein sequence ID" value="TGD58424.1"/>
    <property type="molecule type" value="Genomic_DNA"/>
</dbReference>
<feature type="transmembrane region" description="Helical" evidence="1">
    <location>
        <begin position="149"/>
        <end position="170"/>
    </location>
</feature>
<keyword evidence="1" id="KW-1133">Transmembrane helix</keyword>
<sequence length="213" mass="23977">MGFILPLFLGFITATIGIFPPGLINMTAAKISVQDGKTRAMLFTSGALVVIFFQTLLALVFARYIDAHQEVVILLREIGFGIFSVLTLYFFFLAKGPKKQVKEEIKIKSKKSRFFLGMLISAINFFPIPYYVFVSVGLASFGYFSFHSAAIYTFVIGVVFGSFAVFYAYIAFFKKIESKTDFIIRNMNTIIGSITGLVSALTLYNIIKYYFKF</sequence>
<feature type="transmembrane region" description="Helical" evidence="1">
    <location>
        <begin position="40"/>
        <end position="65"/>
    </location>
</feature>
<feature type="transmembrane region" description="Helical" evidence="1">
    <location>
        <begin position="6"/>
        <end position="28"/>
    </location>
</feature>
<evidence type="ECO:0000256" key="1">
    <source>
        <dbReference type="SAM" id="Phobius"/>
    </source>
</evidence>
<evidence type="ECO:0000313" key="2">
    <source>
        <dbReference type="EMBL" id="TGD58424.1"/>
    </source>
</evidence>
<proteinExistence type="predicted"/>
<keyword evidence="1" id="KW-0812">Transmembrane</keyword>
<organism evidence="2 3">
    <name type="scientific">Flavobacterium humi</name>
    <dbReference type="NCBI Taxonomy" id="2562683"/>
    <lineage>
        <taxon>Bacteria</taxon>
        <taxon>Pseudomonadati</taxon>
        <taxon>Bacteroidota</taxon>
        <taxon>Flavobacteriia</taxon>
        <taxon>Flavobacteriales</taxon>
        <taxon>Flavobacteriaceae</taxon>
        <taxon>Flavobacterium</taxon>
    </lineage>
</organism>
<keyword evidence="3" id="KW-1185">Reference proteome</keyword>
<keyword evidence="1" id="KW-0472">Membrane</keyword>
<feature type="transmembrane region" description="Helical" evidence="1">
    <location>
        <begin position="114"/>
        <end position="143"/>
    </location>
</feature>
<feature type="transmembrane region" description="Helical" evidence="1">
    <location>
        <begin position="190"/>
        <end position="211"/>
    </location>
</feature>
<dbReference type="Proteomes" id="UP000297407">
    <property type="component" value="Unassembled WGS sequence"/>
</dbReference>
<comment type="caution">
    <text evidence="2">The sequence shown here is derived from an EMBL/GenBank/DDBJ whole genome shotgun (WGS) entry which is preliminary data.</text>
</comment>
<protein>
    <submittedName>
        <fullName evidence="2">Lysine transporter LysE</fullName>
    </submittedName>
</protein>
<accession>A0A4Z0L7M9</accession>
<feature type="transmembrane region" description="Helical" evidence="1">
    <location>
        <begin position="71"/>
        <end position="93"/>
    </location>
</feature>